<organism evidence="2 3">
    <name type="scientific">Phyllosticta citriasiana</name>
    <dbReference type="NCBI Taxonomy" id="595635"/>
    <lineage>
        <taxon>Eukaryota</taxon>
        <taxon>Fungi</taxon>
        <taxon>Dikarya</taxon>
        <taxon>Ascomycota</taxon>
        <taxon>Pezizomycotina</taxon>
        <taxon>Dothideomycetes</taxon>
        <taxon>Dothideomycetes incertae sedis</taxon>
        <taxon>Botryosphaeriales</taxon>
        <taxon>Phyllostictaceae</taxon>
        <taxon>Phyllosticta</taxon>
    </lineage>
</organism>
<proteinExistence type="predicted"/>
<reference evidence="2 3" key="1">
    <citation type="submission" date="2024-04" db="EMBL/GenBank/DDBJ databases">
        <title>Phyllosticta paracitricarpa is synonymous to the EU quarantine fungus P. citricarpa based on phylogenomic analyses.</title>
        <authorList>
            <consortium name="Lawrence Berkeley National Laboratory"/>
            <person name="Van Ingen-Buijs V.A."/>
            <person name="Van Westerhoven A.C."/>
            <person name="Haridas S."/>
            <person name="Skiadas P."/>
            <person name="Martin F."/>
            <person name="Groenewald J.Z."/>
            <person name="Crous P.W."/>
            <person name="Seidl M.F."/>
        </authorList>
    </citation>
    <scope>NUCLEOTIDE SEQUENCE [LARGE SCALE GENOMIC DNA]</scope>
    <source>
        <strain evidence="2 3">CBS 123371</strain>
    </source>
</reference>
<name>A0ABR1KID1_9PEZI</name>
<comment type="caution">
    <text evidence="2">The sequence shown here is derived from an EMBL/GenBank/DDBJ whole genome shotgun (WGS) entry which is preliminary data.</text>
</comment>
<accession>A0ABR1KID1</accession>
<evidence type="ECO:0000256" key="1">
    <source>
        <dbReference type="SAM" id="MobiDB-lite"/>
    </source>
</evidence>
<evidence type="ECO:0000313" key="3">
    <source>
        <dbReference type="Proteomes" id="UP001363622"/>
    </source>
</evidence>
<evidence type="ECO:0000313" key="2">
    <source>
        <dbReference type="EMBL" id="KAK7515492.1"/>
    </source>
</evidence>
<feature type="compositionally biased region" description="Pro residues" evidence="1">
    <location>
        <begin position="226"/>
        <end position="235"/>
    </location>
</feature>
<dbReference type="Proteomes" id="UP001363622">
    <property type="component" value="Unassembled WGS sequence"/>
</dbReference>
<feature type="region of interest" description="Disordered" evidence="1">
    <location>
        <begin position="212"/>
        <end position="235"/>
    </location>
</feature>
<gene>
    <name evidence="2" type="ORF">IWZ03DRAFT_204299</name>
</gene>
<dbReference type="EMBL" id="JBBPHU010000007">
    <property type="protein sequence ID" value="KAK7515492.1"/>
    <property type="molecule type" value="Genomic_DNA"/>
</dbReference>
<protein>
    <submittedName>
        <fullName evidence="2">Uncharacterized protein</fullName>
    </submittedName>
</protein>
<sequence>MKRFIVGVHSPWQQALSNPLIFVDTASGNEYCTTGKRVLLARDKTTDREAWYGRLGRARNSVRSIVYDHPSKGNERPSILDDILLTTYFESRVMKTSEDWRTKALYPLALQLHSEKYGEGPGENPLETLNQASGRVSKNMLPAVKTSFEQEGGRFMSDEQLRYICKELELSLHYKRTPSFWAWLRGPKEKSIVESSRGRKILGSLSGVGGVRKKRHMSSTETPTLNPTPNPPTLPRPWEVDPQSMLQHCIDDIMKQLQVERRVFYNRTGLCGMDRRSWICRKICLDKLKTELATIVEQKDNVLHPIMSKRLNYLTDNEKRSWDTQSREDRKIAIRDLWIVISMANMETEAGTWGQMRRQEALKKFAGYLLRRHPEQLRKLEECLDNYEGALKDWEGRLPPPFQLTHES</sequence>
<keyword evidence="3" id="KW-1185">Reference proteome</keyword>